<sequence length="412" mass="45250">MRTGEIRALTGLRIIAAVWVVLFHFRPLLRLASPDLSDALAPVLNCGAQGVDLFFILSGFVLTWNYLERMGQTFSARATVHFLWLRLARVWPIYLVTLHLALGWVIFTQHVGHVPPTDLSRLTATSYVRQVLLVQLWFEPFFDFTSWDGPAWSISAEWLAYLLFGVLILVVYRMVRVTSTGALTALAIVASLPPLLLLLATGQFYTPWSWLPRIVMQFTAGALACAAVRKMRPGPWTCRVAGLASVLLVAAMGGILYFFDAHPISGIYDSGGLVDVLFVPLVMTLAIGTGSLPWLLSTRLMVYGGQISFCLYMVHELVHTAWNWAAVQFEIMLDEGSTAAGWTVGGLLAGATVLSMALFHGVEEPARHWMRRMVGARPQPVTDHVRGASPGDADPVAELLDDRPAPVAVSVP</sequence>
<comment type="caution">
    <text evidence="3">The sequence shown here is derived from an EMBL/GenBank/DDBJ whole genome shotgun (WGS) entry which is preliminary data.</text>
</comment>
<feature type="transmembrane region" description="Helical" evidence="1">
    <location>
        <begin position="339"/>
        <end position="362"/>
    </location>
</feature>
<gene>
    <name evidence="3" type="ORF">KIH27_04045</name>
</gene>
<reference evidence="3 4" key="1">
    <citation type="submission" date="2021-05" db="EMBL/GenBank/DDBJ databases">
        <title>Mycobacterium acidophilum sp. nov., an extremely acid-tolerant member of the genus Mycobacterium.</title>
        <authorList>
            <person name="Xia J."/>
        </authorList>
    </citation>
    <scope>NUCLEOTIDE SEQUENCE [LARGE SCALE GENOMIC DNA]</scope>
    <source>
        <strain evidence="3 4">M1</strain>
    </source>
</reference>
<dbReference type="EMBL" id="JAHCLR010000004">
    <property type="protein sequence ID" value="MBS9532757.1"/>
    <property type="molecule type" value="Genomic_DNA"/>
</dbReference>
<evidence type="ECO:0000313" key="4">
    <source>
        <dbReference type="Proteomes" id="UP001519535"/>
    </source>
</evidence>
<keyword evidence="3" id="KW-0808">Transferase</keyword>
<feature type="transmembrane region" description="Helical" evidence="1">
    <location>
        <begin position="6"/>
        <end position="25"/>
    </location>
</feature>
<evidence type="ECO:0000313" key="3">
    <source>
        <dbReference type="EMBL" id="MBS9532757.1"/>
    </source>
</evidence>
<dbReference type="InterPro" id="IPR050879">
    <property type="entry name" value="Acyltransferase_3"/>
</dbReference>
<feature type="transmembrane region" description="Helical" evidence="1">
    <location>
        <begin position="210"/>
        <end position="228"/>
    </location>
</feature>
<feature type="transmembrane region" description="Helical" evidence="1">
    <location>
        <begin position="158"/>
        <end position="175"/>
    </location>
</feature>
<feature type="transmembrane region" description="Helical" evidence="1">
    <location>
        <begin position="46"/>
        <end position="67"/>
    </location>
</feature>
<dbReference type="PANTHER" id="PTHR23028:SF53">
    <property type="entry name" value="ACYL_TRANSF_3 DOMAIN-CONTAINING PROTEIN"/>
    <property type="match status" value="1"/>
</dbReference>
<feature type="transmembrane region" description="Helical" evidence="1">
    <location>
        <begin position="87"/>
        <end position="107"/>
    </location>
</feature>
<dbReference type="RefSeq" id="WP_214091635.1">
    <property type="nucleotide sequence ID" value="NZ_JAHCLR010000004.1"/>
</dbReference>
<keyword evidence="1" id="KW-0812">Transmembrane</keyword>
<protein>
    <submittedName>
        <fullName evidence="3">Acyltransferase</fullName>
    </submittedName>
</protein>
<proteinExistence type="predicted"/>
<feature type="transmembrane region" description="Helical" evidence="1">
    <location>
        <begin position="309"/>
        <end position="327"/>
    </location>
</feature>
<feature type="transmembrane region" description="Helical" evidence="1">
    <location>
        <begin position="240"/>
        <end position="258"/>
    </location>
</feature>
<keyword evidence="1" id="KW-1133">Transmembrane helix</keyword>
<name>A0ABS5REQ2_9MYCO</name>
<organism evidence="3 4">
    <name type="scientific">Mycolicibacter acidiphilus</name>
    <dbReference type="NCBI Taxonomy" id="2835306"/>
    <lineage>
        <taxon>Bacteria</taxon>
        <taxon>Bacillati</taxon>
        <taxon>Actinomycetota</taxon>
        <taxon>Actinomycetes</taxon>
        <taxon>Mycobacteriales</taxon>
        <taxon>Mycobacteriaceae</taxon>
        <taxon>Mycolicibacter</taxon>
    </lineage>
</organism>
<evidence type="ECO:0000259" key="2">
    <source>
        <dbReference type="Pfam" id="PF01757"/>
    </source>
</evidence>
<dbReference type="GO" id="GO:0016746">
    <property type="term" value="F:acyltransferase activity"/>
    <property type="evidence" value="ECO:0007669"/>
    <property type="project" value="UniProtKB-KW"/>
</dbReference>
<dbReference type="InterPro" id="IPR002656">
    <property type="entry name" value="Acyl_transf_3_dom"/>
</dbReference>
<feature type="transmembrane region" description="Helical" evidence="1">
    <location>
        <begin position="278"/>
        <end position="297"/>
    </location>
</feature>
<accession>A0ABS5REQ2</accession>
<feature type="transmembrane region" description="Helical" evidence="1">
    <location>
        <begin position="182"/>
        <end position="204"/>
    </location>
</feature>
<evidence type="ECO:0000256" key="1">
    <source>
        <dbReference type="SAM" id="Phobius"/>
    </source>
</evidence>
<dbReference type="PANTHER" id="PTHR23028">
    <property type="entry name" value="ACETYLTRANSFERASE"/>
    <property type="match status" value="1"/>
</dbReference>
<dbReference type="Proteomes" id="UP001519535">
    <property type="component" value="Unassembled WGS sequence"/>
</dbReference>
<keyword evidence="1" id="KW-0472">Membrane</keyword>
<keyword evidence="4" id="KW-1185">Reference proteome</keyword>
<feature type="domain" description="Acyltransferase 3" evidence="2">
    <location>
        <begin position="7"/>
        <end position="358"/>
    </location>
</feature>
<keyword evidence="3" id="KW-0012">Acyltransferase</keyword>
<dbReference type="Pfam" id="PF01757">
    <property type="entry name" value="Acyl_transf_3"/>
    <property type="match status" value="1"/>
</dbReference>